<dbReference type="PROSITE" id="PS50837">
    <property type="entry name" value="NACHT"/>
    <property type="match status" value="1"/>
</dbReference>
<evidence type="ECO:0000256" key="1">
    <source>
        <dbReference type="ARBA" id="ARBA00022574"/>
    </source>
</evidence>
<feature type="repeat" description="WD" evidence="3">
    <location>
        <begin position="648"/>
        <end position="679"/>
    </location>
</feature>
<proteinExistence type="predicted"/>
<dbReference type="Proteomes" id="UP000777438">
    <property type="component" value="Unassembled WGS sequence"/>
</dbReference>
<dbReference type="InterPro" id="IPR027417">
    <property type="entry name" value="P-loop_NTPase"/>
</dbReference>
<dbReference type="Pfam" id="PF24883">
    <property type="entry name" value="NPHP3_N"/>
    <property type="match status" value="1"/>
</dbReference>
<dbReference type="FunFam" id="3.40.50.300:FF:001638">
    <property type="entry name" value="NACHT and WD40 domain protein"/>
    <property type="match status" value="1"/>
</dbReference>
<keyword evidence="2" id="KW-0677">Repeat</keyword>
<dbReference type="InterPro" id="IPR036322">
    <property type="entry name" value="WD40_repeat_dom_sf"/>
</dbReference>
<evidence type="ECO:0000259" key="5">
    <source>
        <dbReference type="PROSITE" id="PS50837"/>
    </source>
</evidence>
<dbReference type="InterPro" id="IPR015943">
    <property type="entry name" value="WD40/YVTN_repeat-like_dom_sf"/>
</dbReference>
<evidence type="ECO:0000256" key="2">
    <source>
        <dbReference type="ARBA" id="ARBA00022737"/>
    </source>
</evidence>
<dbReference type="InterPro" id="IPR001680">
    <property type="entry name" value="WD40_rpt"/>
</dbReference>
<dbReference type="AlphaFoldDB" id="A0A9P8W0K5"/>
<dbReference type="PROSITE" id="PS50082">
    <property type="entry name" value="WD_REPEATS_2"/>
    <property type="match status" value="2"/>
</dbReference>
<reference evidence="6 7" key="1">
    <citation type="journal article" date="2021" name="Nat. Commun.">
        <title>Genetic determinants of endophytism in the Arabidopsis root mycobiome.</title>
        <authorList>
            <person name="Mesny F."/>
            <person name="Miyauchi S."/>
            <person name="Thiergart T."/>
            <person name="Pickel B."/>
            <person name="Atanasova L."/>
            <person name="Karlsson M."/>
            <person name="Huettel B."/>
            <person name="Barry K.W."/>
            <person name="Haridas S."/>
            <person name="Chen C."/>
            <person name="Bauer D."/>
            <person name="Andreopoulos W."/>
            <person name="Pangilinan J."/>
            <person name="LaButti K."/>
            <person name="Riley R."/>
            <person name="Lipzen A."/>
            <person name="Clum A."/>
            <person name="Drula E."/>
            <person name="Henrissat B."/>
            <person name="Kohler A."/>
            <person name="Grigoriev I.V."/>
            <person name="Martin F.M."/>
            <person name="Hacquard S."/>
        </authorList>
    </citation>
    <scope>NUCLEOTIDE SEQUENCE [LARGE SCALE GENOMIC DNA]</scope>
    <source>
        <strain evidence="6 7">MPI-CAGE-CH-0241</strain>
    </source>
</reference>
<name>A0A9P8W0K5_9HYPO</name>
<dbReference type="Pfam" id="PF00400">
    <property type="entry name" value="WD40"/>
    <property type="match status" value="2"/>
</dbReference>
<protein>
    <recommendedName>
        <fullName evidence="5">NACHT domain-containing protein</fullName>
    </recommendedName>
</protein>
<comment type="caution">
    <text evidence="6">The sequence shown here is derived from an EMBL/GenBank/DDBJ whole genome shotgun (WGS) entry which is preliminary data.</text>
</comment>
<keyword evidence="7" id="KW-1185">Reference proteome</keyword>
<dbReference type="PROSITE" id="PS50294">
    <property type="entry name" value="WD_REPEATS_REGION"/>
    <property type="match status" value="2"/>
</dbReference>
<dbReference type="Pfam" id="PF17108">
    <property type="entry name" value="HET-S"/>
    <property type="match status" value="1"/>
</dbReference>
<dbReference type="PANTHER" id="PTHR10039:SF17">
    <property type="entry name" value="FUNGAL STAND N-TERMINAL GOODBYE DOMAIN-CONTAINING PROTEIN-RELATED"/>
    <property type="match status" value="1"/>
</dbReference>
<feature type="region of interest" description="Disordered" evidence="4">
    <location>
        <begin position="1"/>
        <end position="22"/>
    </location>
</feature>
<sequence>MASTNRDEYTMNSVRDLRADGPSRVHVGNNYTEVHSYNEPNRNRCLADLRLSDPRDDKTRIEQTKGGLLKDSYKWILDHEDFRRWRDDRESRLLWIKGDAGKGKTMLMCGIIDELSQYRKLSLSPTHSRPVSFFFCQGTDSRLNRAAAVLRGLMYVLLYQQPSLISHIQSEYDHAGRRLFEDTNVFYTLSRALLSMLRDRRAKGCYMIIDALDECEQDLPQLLDFIVQSASESAYIKWIVSCRNRPDIEHQLHRADSKTRLSLELNARHGNKSLQDQVRDEMRCKADGTFLWVALVAQELQKVQSWDVISVLKQMPSGLTPLYRRMMNHIEKLRSQDRQFCRLVISAATVAYRPLRLCELGVLSGLPRDVSDDLRSVVDMCASFLTTRDDHVYLIHQSVKDFLTSMESNAIFQHGLAAAHRNIFLKSIQIMKEALRRDMYDLHHPGISIDDVRQPVPDPLAPVQYSCFYWVDHLSDAILHKTSTPIDDLDDDGTVARFLGKKYLYWLEALGLLQGMPDGVAAITKLETLVERSDGSRLFDLVRDARRFILSHGWAIGNAPLQAYASALIFSPRRSITRKLFEREAPNWVVAKPAMAEDWNACLATLEGHSNVVWSVAFSPDGQRLTSASSDKTVKLWDATSGRCEAILEGHSGAVVSVAFSPDGQRLASASRDRTVKLWMPHPATVRRHSRAIATRLARWPSRPMASASHRHLGMGPSSSGMLRPAAVRRYLRVIARGLARWPSRPVASASHRHLRITPSSSGMLHPAAVR</sequence>
<feature type="domain" description="NACHT" evidence="5">
    <location>
        <begin position="92"/>
        <end position="265"/>
    </location>
</feature>
<dbReference type="OrthoDB" id="538223at2759"/>
<dbReference type="InterPro" id="IPR019775">
    <property type="entry name" value="WD40_repeat_CS"/>
</dbReference>
<dbReference type="PROSITE" id="PS00678">
    <property type="entry name" value="WD_REPEATS_1"/>
    <property type="match status" value="1"/>
</dbReference>
<evidence type="ECO:0000256" key="4">
    <source>
        <dbReference type="SAM" id="MobiDB-lite"/>
    </source>
</evidence>
<evidence type="ECO:0000313" key="6">
    <source>
        <dbReference type="EMBL" id="KAH6883939.1"/>
    </source>
</evidence>
<keyword evidence="1 3" id="KW-0853">WD repeat</keyword>
<dbReference type="SUPFAM" id="SSF50978">
    <property type="entry name" value="WD40 repeat-like"/>
    <property type="match status" value="1"/>
</dbReference>
<dbReference type="SUPFAM" id="SSF52540">
    <property type="entry name" value="P-loop containing nucleoside triphosphate hydrolases"/>
    <property type="match status" value="1"/>
</dbReference>
<dbReference type="Gene3D" id="3.40.50.300">
    <property type="entry name" value="P-loop containing nucleotide triphosphate hydrolases"/>
    <property type="match status" value="1"/>
</dbReference>
<dbReference type="InterPro" id="IPR031351">
    <property type="entry name" value="NWD2_N"/>
</dbReference>
<dbReference type="SMART" id="SM00320">
    <property type="entry name" value="WD40"/>
    <property type="match status" value="2"/>
</dbReference>
<dbReference type="InterPro" id="IPR007111">
    <property type="entry name" value="NACHT_NTPase"/>
</dbReference>
<dbReference type="InterPro" id="IPR056884">
    <property type="entry name" value="NPHP3-like_N"/>
</dbReference>
<evidence type="ECO:0000313" key="7">
    <source>
        <dbReference type="Proteomes" id="UP000777438"/>
    </source>
</evidence>
<evidence type="ECO:0000256" key="3">
    <source>
        <dbReference type="PROSITE-ProRule" id="PRU00221"/>
    </source>
</evidence>
<organism evidence="6 7">
    <name type="scientific">Thelonectria olida</name>
    <dbReference type="NCBI Taxonomy" id="1576542"/>
    <lineage>
        <taxon>Eukaryota</taxon>
        <taxon>Fungi</taxon>
        <taxon>Dikarya</taxon>
        <taxon>Ascomycota</taxon>
        <taxon>Pezizomycotina</taxon>
        <taxon>Sordariomycetes</taxon>
        <taxon>Hypocreomycetidae</taxon>
        <taxon>Hypocreales</taxon>
        <taxon>Nectriaceae</taxon>
        <taxon>Thelonectria</taxon>
    </lineage>
</organism>
<feature type="repeat" description="WD" evidence="3">
    <location>
        <begin position="606"/>
        <end position="647"/>
    </location>
</feature>
<gene>
    <name evidence="6" type="ORF">B0T10DRAFT_518470</name>
</gene>
<dbReference type="PANTHER" id="PTHR10039">
    <property type="entry name" value="AMELOGENIN"/>
    <property type="match status" value="1"/>
</dbReference>
<dbReference type="EMBL" id="JAGPYM010000022">
    <property type="protein sequence ID" value="KAH6883939.1"/>
    <property type="molecule type" value="Genomic_DNA"/>
</dbReference>
<accession>A0A9P8W0K5</accession>
<dbReference type="Gene3D" id="2.130.10.10">
    <property type="entry name" value="YVTN repeat-like/Quinoprotein amine dehydrogenase"/>
    <property type="match status" value="1"/>
</dbReference>